<name>A0ACB9MS55_BAUVA</name>
<protein>
    <submittedName>
        <fullName evidence="1">Uncharacterized protein</fullName>
    </submittedName>
</protein>
<keyword evidence="2" id="KW-1185">Reference proteome</keyword>
<dbReference type="EMBL" id="CM039433">
    <property type="protein sequence ID" value="KAI4327040.1"/>
    <property type="molecule type" value="Genomic_DNA"/>
</dbReference>
<dbReference type="Proteomes" id="UP000828941">
    <property type="component" value="Chromosome 8"/>
</dbReference>
<accession>A0ACB9MS55</accession>
<gene>
    <name evidence="1" type="ORF">L6164_019543</name>
</gene>
<comment type="caution">
    <text evidence="1">The sequence shown here is derived from an EMBL/GenBank/DDBJ whole genome shotgun (WGS) entry which is preliminary data.</text>
</comment>
<organism evidence="1 2">
    <name type="scientific">Bauhinia variegata</name>
    <name type="common">Purple orchid tree</name>
    <name type="synonym">Phanera variegata</name>
    <dbReference type="NCBI Taxonomy" id="167791"/>
    <lineage>
        <taxon>Eukaryota</taxon>
        <taxon>Viridiplantae</taxon>
        <taxon>Streptophyta</taxon>
        <taxon>Embryophyta</taxon>
        <taxon>Tracheophyta</taxon>
        <taxon>Spermatophyta</taxon>
        <taxon>Magnoliopsida</taxon>
        <taxon>eudicotyledons</taxon>
        <taxon>Gunneridae</taxon>
        <taxon>Pentapetalae</taxon>
        <taxon>rosids</taxon>
        <taxon>fabids</taxon>
        <taxon>Fabales</taxon>
        <taxon>Fabaceae</taxon>
        <taxon>Cercidoideae</taxon>
        <taxon>Cercideae</taxon>
        <taxon>Bauhiniinae</taxon>
        <taxon>Bauhinia</taxon>
    </lineage>
</organism>
<evidence type="ECO:0000313" key="2">
    <source>
        <dbReference type="Proteomes" id="UP000828941"/>
    </source>
</evidence>
<sequence length="385" mass="43466">MSSDSAKENASVVDSSVTEWKQDIGNSDDPESSSYKANENSGPTRADKKGCSHRQRGVPTGFETEKGIWATQIMNEPILEEAFHNSIRVILIFSVNMSGSFQGYAQMMSPIGWRRDNVWSEGSSNSNPWGRSFKVKWLQLNNLPFHKTLHLKNPLNDYKPVKISRDCQELSRDVGEALCELLDVENDVDGLLSSSSSSRDGFSLKGNSAETPSSMADEDRNFPPLNMSWSMPMPYPSLPYQNQAELNKYHSANQRFCWTTFDEALPITSGLSKVAGTKRSHFSGQIPKLQVDRDVGSQFDVWGLSAESPLASTLTDDDFLDMSYEEYLEVHSRCRKQLRFNAAIPSWTQLEPSKSKSHEDDRDSEFERDRNSSRKRIHRSSLPQV</sequence>
<reference evidence="1 2" key="1">
    <citation type="journal article" date="2022" name="DNA Res.">
        <title>Chromosomal-level genome assembly of the orchid tree Bauhinia variegata (Leguminosae; Cercidoideae) supports the allotetraploid origin hypothesis of Bauhinia.</title>
        <authorList>
            <person name="Zhong Y."/>
            <person name="Chen Y."/>
            <person name="Zheng D."/>
            <person name="Pang J."/>
            <person name="Liu Y."/>
            <person name="Luo S."/>
            <person name="Meng S."/>
            <person name="Qian L."/>
            <person name="Wei D."/>
            <person name="Dai S."/>
            <person name="Zhou R."/>
        </authorList>
    </citation>
    <scope>NUCLEOTIDE SEQUENCE [LARGE SCALE GENOMIC DNA]</scope>
    <source>
        <strain evidence="1">BV-YZ2020</strain>
    </source>
</reference>
<proteinExistence type="predicted"/>
<evidence type="ECO:0000313" key="1">
    <source>
        <dbReference type="EMBL" id="KAI4327040.1"/>
    </source>
</evidence>